<keyword evidence="3" id="KW-1185">Reference proteome</keyword>
<feature type="compositionally biased region" description="Pro residues" evidence="1">
    <location>
        <begin position="1"/>
        <end position="10"/>
    </location>
</feature>
<protein>
    <submittedName>
        <fullName evidence="2">Uncharacterized protein</fullName>
    </submittedName>
</protein>
<proteinExistence type="predicted"/>
<gene>
    <name evidence="2" type="ORF">SGFS_007720</name>
</gene>
<dbReference type="Proteomes" id="UP001321542">
    <property type="component" value="Chromosome"/>
</dbReference>
<evidence type="ECO:0000313" key="3">
    <source>
        <dbReference type="Proteomes" id="UP001321542"/>
    </source>
</evidence>
<dbReference type="RefSeq" id="WP_286247573.1">
    <property type="nucleotide sequence ID" value="NZ_AP018448.1"/>
</dbReference>
<evidence type="ECO:0000313" key="2">
    <source>
        <dbReference type="EMBL" id="BBC29478.1"/>
    </source>
</evidence>
<evidence type="ECO:0000256" key="1">
    <source>
        <dbReference type="SAM" id="MobiDB-lite"/>
    </source>
</evidence>
<feature type="region of interest" description="Disordered" evidence="1">
    <location>
        <begin position="1"/>
        <end position="23"/>
    </location>
</feature>
<accession>A0ABN5V9A9</accession>
<dbReference type="EMBL" id="AP018448">
    <property type="protein sequence ID" value="BBC29478.1"/>
    <property type="molecule type" value="Genomic_DNA"/>
</dbReference>
<organism evidence="2 3">
    <name type="scientific">Streptomyces graminofaciens</name>
    <dbReference type="NCBI Taxonomy" id="68212"/>
    <lineage>
        <taxon>Bacteria</taxon>
        <taxon>Bacillati</taxon>
        <taxon>Actinomycetota</taxon>
        <taxon>Actinomycetes</taxon>
        <taxon>Kitasatosporales</taxon>
        <taxon>Streptomycetaceae</taxon>
        <taxon>Streptomyces</taxon>
    </lineage>
</organism>
<sequence>MATPAPPITEPDPSALTSSGDQVGPCTVCHRKTRRYGHGGCPLCSYCFADASAKWGRA</sequence>
<name>A0ABN5V9A9_9ACTN</name>
<reference evidence="2 3" key="2">
    <citation type="journal article" date="2023" name="ChemBioChem">
        <title>Acyltransferase Domain Exchange between Two Independent Type I Polyketide Synthases in the Same Producer Strain of Macrolide Antibiotics.</title>
        <authorList>
            <person name="Kudo F."/>
            <person name="Kishikawa K."/>
            <person name="Tsuboi K."/>
            <person name="Kido T."/>
            <person name="Usui T."/>
            <person name="Hashimoto J."/>
            <person name="Shin-Ya K."/>
            <person name="Miyanaga A."/>
            <person name="Eguchi T."/>
        </authorList>
    </citation>
    <scope>NUCLEOTIDE SEQUENCE [LARGE SCALE GENOMIC DNA]</scope>
    <source>
        <strain evidence="2 3">A-8890</strain>
    </source>
</reference>
<reference evidence="2 3" key="1">
    <citation type="journal article" date="2010" name="ChemBioChem">
        <title>Cloning and characterization of the biosynthetic gene cluster of 16-membered macrolide antibiotic FD-891: involvement of a dual functional cytochrome P450 monooxygenase catalyzing epoxidation and hydroxylation.</title>
        <authorList>
            <person name="Kudo F."/>
            <person name="Motegi A."/>
            <person name="Mizoue K."/>
            <person name="Eguchi T."/>
        </authorList>
    </citation>
    <scope>NUCLEOTIDE SEQUENCE [LARGE SCALE GENOMIC DNA]</scope>
    <source>
        <strain evidence="2 3">A-8890</strain>
    </source>
</reference>